<evidence type="ECO:0000256" key="2">
    <source>
        <dbReference type="ARBA" id="ARBA00022741"/>
    </source>
</evidence>
<evidence type="ECO:0000256" key="7">
    <source>
        <dbReference type="SAM" id="Phobius"/>
    </source>
</evidence>
<dbReference type="EMBL" id="JABSNO010000023">
    <property type="protein sequence ID" value="NRS93556.1"/>
    <property type="molecule type" value="Genomic_DNA"/>
</dbReference>
<keyword evidence="5 7" id="KW-0472">Membrane</keyword>
<evidence type="ECO:0000256" key="4">
    <source>
        <dbReference type="ARBA" id="ARBA00023134"/>
    </source>
</evidence>
<sequence length="636" mass="74081">METATWFFVITTIIAVIGIIVIYLQKNKEKTEQNQDSKQENKNQIILLNTQIHELKNQLNDKDNKFENVISIPIEKEKNVNPANNDFLTEESKLPATDEILSLTNQLALLKQEYEELQSDLENSENKSSRKRKELNSKITEFEQEKDDFETKIKDLNSQHEETIASLDENSIELNKALNKALINIENANSFLNAKEHDNQHKLKFYKSVENIENFVEKQLLPKLQSFNEFEEGEQSKYNELIWTWANLQRKSWLQSKKVIAFVGEFSAGKTSIINKILTHDNHDSLNLPVSSKATTAIPTYISYDENLFCQFTDNNGVLKNINQEVFENVKKDLFSQISLSSLIQYFVISYKNENLKDISILDTPGFNSTDVEDTQRTADVIRESDALFWVFDANLGDINETSIEAIKKYLTEIPIYIIINKADTKSSAELADIEKQIRQTLEKNSIAIKNCLLFSQNGTINEQKEYIKNLFKKIGEIPNISKIDELDLIYRKLDEEILEATNQSVIEKKKNKLFKNELSIVEDQIDMYFKSIKYSSEKILEKGKKENKWLGKDYYKMTEDERNELEDEIKTLNESGKKISELHTEIKDRELIEEIERSVSKFNAELNQRKELRKLKGELNTLVEDWDPKYHSRLK</sequence>
<evidence type="ECO:0000256" key="3">
    <source>
        <dbReference type="ARBA" id="ARBA00022801"/>
    </source>
</evidence>
<keyword evidence="7" id="KW-0812">Transmembrane</keyword>
<evidence type="ECO:0000259" key="8">
    <source>
        <dbReference type="Pfam" id="PF00350"/>
    </source>
</evidence>
<keyword evidence="6" id="KW-0175">Coiled coil</keyword>
<evidence type="ECO:0000256" key="1">
    <source>
        <dbReference type="ARBA" id="ARBA00004370"/>
    </source>
</evidence>
<dbReference type="GO" id="GO:0005525">
    <property type="term" value="F:GTP binding"/>
    <property type="evidence" value="ECO:0007669"/>
    <property type="project" value="UniProtKB-KW"/>
</dbReference>
<evidence type="ECO:0000313" key="10">
    <source>
        <dbReference type="Proteomes" id="UP000610746"/>
    </source>
</evidence>
<dbReference type="GO" id="GO:0016020">
    <property type="term" value="C:membrane"/>
    <property type="evidence" value="ECO:0007669"/>
    <property type="project" value="UniProtKB-SubCell"/>
</dbReference>
<dbReference type="Gene3D" id="3.40.50.300">
    <property type="entry name" value="P-loop containing nucleotide triphosphate hydrolases"/>
    <property type="match status" value="1"/>
</dbReference>
<name>A0A8J8K9F3_9FLAO</name>
<feature type="transmembrane region" description="Helical" evidence="7">
    <location>
        <begin position="6"/>
        <end position="24"/>
    </location>
</feature>
<dbReference type="InterPro" id="IPR027094">
    <property type="entry name" value="Mitofusin_fam"/>
</dbReference>
<keyword evidence="2" id="KW-0547">Nucleotide-binding</keyword>
<dbReference type="SUPFAM" id="SSF52540">
    <property type="entry name" value="P-loop containing nucleoside triphosphate hydrolases"/>
    <property type="match status" value="1"/>
</dbReference>
<gene>
    <name evidence="9" type="ORF">HNQ03_002647</name>
</gene>
<feature type="domain" description="Dynamin N-terminal" evidence="8">
    <location>
        <begin position="260"/>
        <end position="412"/>
    </location>
</feature>
<keyword evidence="3" id="KW-0378">Hydrolase</keyword>
<comment type="caution">
    <text evidence="9">The sequence shown here is derived from an EMBL/GenBank/DDBJ whole genome shotgun (WGS) entry which is preliminary data.</text>
</comment>
<keyword evidence="7" id="KW-1133">Transmembrane helix</keyword>
<dbReference type="RefSeq" id="WP_173780111.1">
    <property type="nucleotide sequence ID" value="NZ_JABSNO010000023.1"/>
</dbReference>
<feature type="coiled-coil region" evidence="6">
    <location>
        <begin position="38"/>
        <end position="65"/>
    </location>
</feature>
<feature type="coiled-coil region" evidence="6">
    <location>
        <begin position="556"/>
        <end position="613"/>
    </location>
</feature>
<dbReference type="PANTHER" id="PTHR10465:SF0">
    <property type="entry name" value="SARCALUMENIN"/>
    <property type="match status" value="1"/>
</dbReference>
<organism evidence="9 10">
    <name type="scientific">Frigoriflavimonas asaccharolytica</name>
    <dbReference type="NCBI Taxonomy" id="2735899"/>
    <lineage>
        <taxon>Bacteria</taxon>
        <taxon>Pseudomonadati</taxon>
        <taxon>Bacteroidota</taxon>
        <taxon>Flavobacteriia</taxon>
        <taxon>Flavobacteriales</taxon>
        <taxon>Weeksellaceae</taxon>
        <taxon>Frigoriflavimonas</taxon>
    </lineage>
</organism>
<dbReference type="PANTHER" id="PTHR10465">
    <property type="entry name" value="TRANSMEMBRANE GTPASE FZO1"/>
    <property type="match status" value="1"/>
</dbReference>
<protein>
    <submittedName>
        <fullName evidence="9">Molybdopterin-guanine dinucleotide biosynthesis protein/uncharacterized protein YlxW (UPF0749 family)</fullName>
    </submittedName>
</protein>
<evidence type="ECO:0000313" key="9">
    <source>
        <dbReference type="EMBL" id="NRS93556.1"/>
    </source>
</evidence>
<evidence type="ECO:0000256" key="6">
    <source>
        <dbReference type="SAM" id="Coils"/>
    </source>
</evidence>
<dbReference type="AlphaFoldDB" id="A0A8J8K9F3"/>
<comment type="subcellular location">
    <subcellularLocation>
        <location evidence="1">Membrane</location>
    </subcellularLocation>
</comment>
<dbReference type="Proteomes" id="UP000610746">
    <property type="component" value="Unassembled WGS sequence"/>
</dbReference>
<dbReference type="Pfam" id="PF00350">
    <property type="entry name" value="Dynamin_N"/>
    <property type="match status" value="1"/>
</dbReference>
<reference evidence="9" key="1">
    <citation type="submission" date="2020-05" db="EMBL/GenBank/DDBJ databases">
        <title>Genomic Encyclopedia of Type Strains, Phase IV (KMG-V): Genome sequencing to study the core and pangenomes of soil and plant-associated prokaryotes.</title>
        <authorList>
            <person name="Whitman W."/>
        </authorList>
    </citation>
    <scope>NUCLEOTIDE SEQUENCE</scope>
    <source>
        <strain evidence="9">16F</strain>
    </source>
</reference>
<keyword evidence="10" id="KW-1185">Reference proteome</keyword>
<dbReference type="InterPro" id="IPR027417">
    <property type="entry name" value="P-loop_NTPase"/>
</dbReference>
<accession>A0A8J8K9F3</accession>
<dbReference type="GO" id="GO:0003924">
    <property type="term" value="F:GTPase activity"/>
    <property type="evidence" value="ECO:0007669"/>
    <property type="project" value="InterPro"/>
</dbReference>
<evidence type="ECO:0000256" key="5">
    <source>
        <dbReference type="ARBA" id="ARBA00023136"/>
    </source>
</evidence>
<feature type="coiled-coil region" evidence="6">
    <location>
        <begin position="100"/>
        <end position="195"/>
    </location>
</feature>
<dbReference type="InterPro" id="IPR045063">
    <property type="entry name" value="Dynamin_N"/>
</dbReference>
<proteinExistence type="predicted"/>
<keyword evidence="4" id="KW-0342">GTP-binding</keyword>